<evidence type="ECO:0000313" key="1">
    <source>
        <dbReference type="EMBL" id="GAH92888.1"/>
    </source>
</evidence>
<dbReference type="EMBL" id="BARV01000074">
    <property type="protein sequence ID" value="GAH92888.1"/>
    <property type="molecule type" value="Genomic_DNA"/>
</dbReference>
<organism evidence="1">
    <name type="scientific">marine sediment metagenome</name>
    <dbReference type="NCBI Taxonomy" id="412755"/>
    <lineage>
        <taxon>unclassified sequences</taxon>
        <taxon>metagenomes</taxon>
        <taxon>ecological metagenomes</taxon>
    </lineage>
</organism>
<gene>
    <name evidence="1" type="ORF">S06H3_00429</name>
</gene>
<comment type="caution">
    <text evidence="1">The sequence shown here is derived from an EMBL/GenBank/DDBJ whole genome shotgun (WGS) entry which is preliminary data.</text>
</comment>
<accession>X1LFF2</accession>
<name>X1LFF2_9ZZZZ</name>
<sequence length="173" mass="19407">MPRKRTKKEAMERIDSVNLVPDSTDIESPRLKMLLDQLNTIEGGAKFGAKALVAFDPLNRLADEVTIVPYPMIAIPAHEMYRLSSDPSFTIYIRGGETIMPTGGNVQDVQQVVEEVTVHEQKPKKRKKSKYHAAYGKAFKRLAPDYKLKSGAWKKNGFKRCASAARKQAKGMK</sequence>
<reference evidence="1" key="1">
    <citation type="journal article" date="2014" name="Front. Microbiol.">
        <title>High frequency of phylogenetically diverse reductive dehalogenase-homologous genes in deep subseafloor sedimentary metagenomes.</title>
        <authorList>
            <person name="Kawai M."/>
            <person name="Futagami T."/>
            <person name="Toyoda A."/>
            <person name="Takaki Y."/>
            <person name="Nishi S."/>
            <person name="Hori S."/>
            <person name="Arai W."/>
            <person name="Tsubouchi T."/>
            <person name="Morono Y."/>
            <person name="Uchiyama I."/>
            <person name="Ito T."/>
            <person name="Fujiyama A."/>
            <person name="Inagaki F."/>
            <person name="Takami H."/>
        </authorList>
    </citation>
    <scope>NUCLEOTIDE SEQUENCE</scope>
    <source>
        <strain evidence="1">Expedition CK06-06</strain>
    </source>
</reference>
<dbReference type="AlphaFoldDB" id="X1LFF2"/>
<protein>
    <submittedName>
        <fullName evidence="1">Uncharacterized protein</fullName>
    </submittedName>
</protein>
<proteinExistence type="predicted"/>